<name>B7GE52_PHATC</name>
<dbReference type="AlphaFoldDB" id="B7GE52"/>
<gene>
    <name evidence="9" type="ORF">PHATRDRAFT_50446</name>
</gene>
<dbReference type="PANTHER" id="PTHR12965">
    <property type="entry name" value="VACUOLAR PROTEIN SORTING 54"/>
    <property type="match status" value="1"/>
</dbReference>
<dbReference type="PANTHER" id="PTHR12965:SF0">
    <property type="entry name" value="VACUOLAR PROTEIN SORTING-ASSOCIATED PROTEIN 54"/>
    <property type="match status" value="1"/>
</dbReference>
<dbReference type="HOGENOM" id="CLU_274350_0_0_1"/>
<feature type="compositionally biased region" description="Polar residues" evidence="7">
    <location>
        <begin position="989"/>
        <end position="1002"/>
    </location>
</feature>
<keyword evidence="5" id="KW-0333">Golgi apparatus</keyword>
<evidence type="ECO:0000256" key="2">
    <source>
        <dbReference type="ARBA" id="ARBA00009150"/>
    </source>
</evidence>
<dbReference type="RefSeq" id="XP_002185376.1">
    <property type="nucleotide sequence ID" value="XM_002185340.1"/>
</dbReference>
<dbReference type="Pfam" id="PF07928">
    <property type="entry name" value="Vps54"/>
    <property type="match status" value="1"/>
</dbReference>
<keyword evidence="10" id="KW-1185">Reference proteome</keyword>
<evidence type="ECO:0000259" key="8">
    <source>
        <dbReference type="Pfam" id="PF07928"/>
    </source>
</evidence>
<keyword evidence="6" id="KW-0175">Coiled coil</keyword>
<dbReference type="eggNOG" id="KOG2115">
    <property type="taxonomic scope" value="Eukaryota"/>
</dbReference>
<dbReference type="EMBL" id="CM000632">
    <property type="protein sequence ID" value="EEC43045.1"/>
    <property type="molecule type" value="Genomic_DNA"/>
</dbReference>
<evidence type="ECO:0000256" key="6">
    <source>
        <dbReference type="ARBA" id="ARBA00023054"/>
    </source>
</evidence>
<feature type="compositionally biased region" description="Low complexity" evidence="7">
    <location>
        <begin position="189"/>
        <end position="204"/>
    </location>
</feature>
<dbReference type="GO" id="GO:0019905">
    <property type="term" value="F:syntaxin binding"/>
    <property type="evidence" value="ECO:0007669"/>
    <property type="project" value="TreeGrafter"/>
</dbReference>
<dbReference type="InParanoid" id="B7GE52"/>
<evidence type="ECO:0000256" key="7">
    <source>
        <dbReference type="SAM" id="MobiDB-lite"/>
    </source>
</evidence>
<dbReference type="PaxDb" id="2850-Phatr50446"/>
<evidence type="ECO:0000313" key="10">
    <source>
        <dbReference type="Proteomes" id="UP000000759"/>
    </source>
</evidence>
<keyword evidence="3" id="KW-0813">Transport</keyword>
<evidence type="ECO:0000256" key="1">
    <source>
        <dbReference type="ARBA" id="ARBA00004601"/>
    </source>
</evidence>
<feature type="compositionally biased region" description="Polar residues" evidence="7">
    <location>
        <begin position="178"/>
        <end position="188"/>
    </location>
</feature>
<organism evidence="9 10">
    <name type="scientific">Phaeodactylum tricornutum (strain CCAP 1055/1)</name>
    <dbReference type="NCBI Taxonomy" id="556484"/>
    <lineage>
        <taxon>Eukaryota</taxon>
        <taxon>Sar</taxon>
        <taxon>Stramenopiles</taxon>
        <taxon>Ochrophyta</taxon>
        <taxon>Bacillariophyta</taxon>
        <taxon>Bacillariophyceae</taxon>
        <taxon>Bacillariophycidae</taxon>
        <taxon>Naviculales</taxon>
        <taxon>Phaeodactylaceae</taxon>
        <taxon>Phaeodactylum</taxon>
    </lineage>
</organism>
<feature type="region of interest" description="Disordered" evidence="7">
    <location>
        <begin position="989"/>
        <end position="1044"/>
    </location>
</feature>
<comment type="subcellular location">
    <subcellularLocation>
        <location evidence="1">Golgi apparatus</location>
        <location evidence="1">trans-Golgi network</location>
    </subcellularLocation>
</comment>
<evidence type="ECO:0000256" key="3">
    <source>
        <dbReference type="ARBA" id="ARBA00022448"/>
    </source>
</evidence>
<evidence type="ECO:0000256" key="4">
    <source>
        <dbReference type="ARBA" id="ARBA00022927"/>
    </source>
</evidence>
<reference evidence="9 10" key="1">
    <citation type="journal article" date="2008" name="Nature">
        <title>The Phaeodactylum genome reveals the evolutionary history of diatom genomes.</title>
        <authorList>
            <person name="Bowler C."/>
            <person name="Allen A.E."/>
            <person name="Badger J.H."/>
            <person name="Grimwood J."/>
            <person name="Jabbari K."/>
            <person name="Kuo A."/>
            <person name="Maheswari U."/>
            <person name="Martens C."/>
            <person name="Maumus F."/>
            <person name="Otillar R.P."/>
            <person name="Rayko E."/>
            <person name="Salamov A."/>
            <person name="Vandepoele K."/>
            <person name="Beszteri B."/>
            <person name="Gruber A."/>
            <person name="Heijde M."/>
            <person name="Katinka M."/>
            <person name="Mock T."/>
            <person name="Valentin K."/>
            <person name="Verret F."/>
            <person name="Berges J.A."/>
            <person name="Brownlee C."/>
            <person name="Cadoret J.P."/>
            <person name="Chiovitti A."/>
            <person name="Choi C.J."/>
            <person name="Coesel S."/>
            <person name="De Martino A."/>
            <person name="Detter J.C."/>
            <person name="Durkin C."/>
            <person name="Falciatore A."/>
            <person name="Fournet J."/>
            <person name="Haruta M."/>
            <person name="Huysman M.J."/>
            <person name="Jenkins B.D."/>
            <person name="Jiroutova K."/>
            <person name="Jorgensen R.E."/>
            <person name="Joubert Y."/>
            <person name="Kaplan A."/>
            <person name="Kroger N."/>
            <person name="Kroth P.G."/>
            <person name="La Roche J."/>
            <person name="Lindquist E."/>
            <person name="Lommer M."/>
            <person name="Martin-Jezequel V."/>
            <person name="Lopez P.J."/>
            <person name="Lucas S."/>
            <person name="Mangogna M."/>
            <person name="McGinnis K."/>
            <person name="Medlin L.K."/>
            <person name="Montsant A."/>
            <person name="Oudot-Le Secq M.P."/>
            <person name="Napoli C."/>
            <person name="Obornik M."/>
            <person name="Parker M.S."/>
            <person name="Petit J.L."/>
            <person name="Porcel B.M."/>
            <person name="Poulsen N."/>
            <person name="Robison M."/>
            <person name="Rychlewski L."/>
            <person name="Rynearson T.A."/>
            <person name="Schmutz J."/>
            <person name="Shapiro H."/>
            <person name="Siaut M."/>
            <person name="Stanley M."/>
            <person name="Sussman M.R."/>
            <person name="Taylor A.R."/>
            <person name="Vardi A."/>
            <person name="von Dassow P."/>
            <person name="Vyverman W."/>
            <person name="Willis A."/>
            <person name="Wyrwicz L.S."/>
            <person name="Rokhsar D.S."/>
            <person name="Weissenbach J."/>
            <person name="Armbrust E.V."/>
            <person name="Green B.R."/>
            <person name="Van de Peer Y."/>
            <person name="Grigoriev I.V."/>
        </authorList>
    </citation>
    <scope>NUCLEOTIDE SEQUENCE [LARGE SCALE GENOMIC DNA]</scope>
    <source>
        <strain evidence="9 10">CCAP 1055/1</strain>
    </source>
</reference>
<dbReference type="GO" id="GO:0000938">
    <property type="term" value="C:GARP complex"/>
    <property type="evidence" value="ECO:0007669"/>
    <property type="project" value="InterPro"/>
</dbReference>
<feature type="region of interest" description="Disordered" evidence="7">
    <location>
        <begin position="174"/>
        <end position="204"/>
    </location>
</feature>
<dbReference type="GO" id="GO:0006896">
    <property type="term" value="P:Golgi to vacuole transport"/>
    <property type="evidence" value="ECO:0007669"/>
    <property type="project" value="TreeGrafter"/>
</dbReference>
<comment type="similarity">
    <text evidence="2">Belongs to the VPS54 family.</text>
</comment>
<dbReference type="OrthoDB" id="10259024at2759"/>
<protein>
    <recommendedName>
        <fullName evidence="8">Vacuolar protein sorting-associated protein 54 C-terminal domain-containing protein</fullName>
    </recommendedName>
</protein>
<sequence length="1157" mass="126543">MSPEIPDESREANGSVNGKIRTPAGVVSRRQAEALSQASQVVDSLHGGESYLDGFNLLGVVANPRGLHPTTAPSLQTPSRNQSTNASSSTATTSTDVFSGTYHSIEMTMTSVTEQITHLNAVLEDWSRFILEQDNTDYDKAIPDAQLLELPAYLGNMDLQSLQTHLERSGALAHAFRSRQQQHPTTRYSSANSSRASSPVSSASDADHIPEIFYSAEFDLTDPETFGRLLLTRKDRMVPPSTPPDQRTGGLHEYTPVSSWFPLEPPEAFSLALDKVELSLLQQVRTKSGAFFEESLRFAQLQQHIQNLLAQTQSLQNVTTSIERDGLSPLVEVPRFDDQRQSLQTLDVVLEAACELYEVKSSIGGYLAARDDLHATLQIQLARRLLNTPLSVDGAGNVALIQLTALENVSSQLDQYEMLVTSNLQDELVEFFLEWNVNASPASPNAFYTNAALEDRNNRVRELVHVLTQSSGLPSTLETYRNRVLETTRLTVRTVVSECCAGEVNANIANLSLERFLECLDLMIEQLVVVLSNTAAVDEFCVQNDILFTSNDAQNPEMESDNTNGEAAVENGDHEDTEALSTPIGGVVVAAAELSYAHSLVSLEEMKRIWDVCFGFVSQTESMTSGHKAATLRSTLMAQAKAFIERKHERNMSSLVAALDAEQWTQCQVSPERQGVLTRLCAGRSVLLRTRSTDILNTVLGENEPEAQVEGSGYKVVWSCLLLVEMFTQNIAASSHFTFLASNLVAKTTELLRLFNSRTTTLVLGAGAIHSAARLKSINAKHLSLVTQCLGMILALLPHVRAAFMAQMPTKQHVLLNSLDQIKSEYSDHNEKVLNKFVTIIGSIVERILAPKIGGTDFDKRATVFPIPEDGIVPCCAFLDGIFINTRKMHQVLSASLPSDHLQDVFSRIFAFLDQKIPVFWIAASESQSQSFVLPLTEDGKRRMLFEVQTTMQNLNALNGVQPWDFTAMNVLERRLEYFLSASNNEASNVQISPSGTLTEATLGTDDFDDSRQSGSTDESTQGVSPVAKPKLATETEKPAEPSLTSMITAQIAESDDVGAPKADHPLFDGPSPMETDCEAEKTHETGLNEAETTIGMPTGQDADDGQALTDSPGSRSDTEVEDDEPLFSKSTDDQDGHEAGATNAGEYPSDIATLKL</sequence>
<feature type="domain" description="Vacuolar protein sorting-associated protein 54 C-terminal" evidence="8">
    <location>
        <begin position="713"/>
        <end position="842"/>
    </location>
</feature>
<dbReference type="InterPro" id="IPR039745">
    <property type="entry name" value="Vps54"/>
</dbReference>
<proteinExistence type="inferred from homology"/>
<feature type="region of interest" description="Disordered" evidence="7">
    <location>
        <begin position="1"/>
        <end position="23"/>
    </location>
</feature>
<feature type="region of interest" description="Disordered" evidence="7">
    <location>
        <begin position="1056"/>
        <end position="1157"/>
    </location>
</feature>
<dbReference type="InterPro" id="IPR012501">
    <property type="entry name" value="Vps54_C"/>
</dbReference>
<dbReference type="GO" id="GO:0015031">
    <property type="term" value="P:protein transport"/>
    <property type="evidence" value="ECO:0007669"/>
    <property type="project" value="UniProtKB-KW"/>
</dbReference>
<evidence type="ECO:0000256" key="5">
    <source>
        <dbReference type="ARBA" id="ARBA00023034"/>
    </source>
</evidence>
<feature type="compositionally biased region" description="Low complexity" evidence="7">
    <location>
        <begin position="83"/>
        <end position="95"/>
    </location>
</feature>
<dbReference type="GO" id="GO:0005829">
    <property type="term" value="C:cytosol"/>
    <property type="evidence" value="ECO:0007669"/>
    <property type="project" value="GOC"/>
</dbReference>
<dbReference type="GO" id="GO:0042147">
    <property type="term" value="P:retrograde transport, endosome to Golgi"/>
    <property type="evidence" value="ECO:0007669"/>
    <property type="project" value="InterPro"/>
</dbReference>
<dbReference type="GeneID" id="7199257"/>
<evidence type="ECO:0000313" key="9">
    <source>
        <dbReference type="EMBL" id="EEC43045.1"/>
    </source>
</evidence>
<feature type="region of interest" description="Disordered" evidence="7">
    <location>
        <begin position="68"/>
        <end position="96"/>
    </location>
</feature>
<feature type="compositionally biased region" description="Polar residues" evidence="7">
    <location>
        <begin position="1013"/>
        <end position="1024"/>
    </location>
</feature>
<feature type="compositionally biased region" description="Polar residues" evidence="7">
    <location>
        <begin position="71"/>
        <end position="82"/>
    </location>
</feature>
<reference evidence="10" key="2">
    <citation type="submission" date="2008-08" db="EMBL/GenBank/DDBJ databases">
        <authorList>
            <consortium name="Diatom Consortium"/>
            <person name="Grigoriev I."/>
            <person name="Grimwood J."/>
            <person name="Kuo A."/>
            <person name="Otillar R.P."/>
            <person name="Salamov A."/>
            <person name="Detter J.C."/>
            <person name="Lindquist E."/>
            <person name="Shapiro H."/>
            <person name="Lucas S."/>
            <person name="Glavina del Rio T."/>
            <person name="Pitluck S."/>
            <person name="Rokhsar D."/>
            <person name="Bowler C."/>
        </authorList>
    </citation>
    <scope>GENOME REANNOTATION</scope>
    <source>
        <strain evidence="10">CCAP 1055/1</strain>
    </source>
</reference>
<dbReference type="Proteomes" id="UP000000759">
    <property type="component" value="Chromosome 30"/>
</dbReference>
<dbReference type="Gene3D" id="6.10.250.860">
    <property type="match status" value="1"/>
</dbReference>
<dbReference type="STRING" id="556484.B7GE52"/>
<dbReference type="KEGG" id="pti:PHATRDRAFT_50446"/>
<accession>B7GE52</accession>
<keyword evidence="4" id="KW-0653">Protein transport</keyword>